<keyword evidence="2" id="KW-1185">Reference proteome</keyword>
<accession>A0A7V8SWG6</accession>
<organism evidence="1 2">
    <name type="scientific">Candidatus Acidiferrum panamense</name>
    <dbReference type="NCBI Taxonomy" id="2741543"/>
    <lineage>
        <taxon>Bacteria</taxon>
        <taxon>Pseudomonadati</taxon>
        <taxon>Acidobacteriota</taxon>
        <taxon>Terriglobia</taxon>
        <taxon>Candidatus Acidiferrales</taxon>
        <taxon>Candidatus Acidiferrum</taxon>
    </lineage>
</organism>
<sequence>MAASQRNYQYFTYLDDDGQAWNKRGNNDAWCAGIDGHAAFTATVGTPIWDKNTRKFHTRSVKFQDPTTFRTISCTIYTATAFAAVTPATTIAVEVPGEATAVTYELSEKIGEKKPVAKTSRQLLDHA</sequence>
<comment type="caution">
    <text evidence="1">The sequence shown here is derived from an EMBL/GenBank/DDBJ whole genome shotgun (WGS) entry which is preliminary data.</text>
</comment>
<evidence type="ECO:0000313" key="1">
    <source>
        <dbReference type="EMBL" id="MBA0084883.1"/>
    </source>
</evidence>
<dbReference type="EMBL" id="JACDQQ010000751">
    <property type="protein sequence ID" value="MBA0084883.1"/>
    <property type="molecule type" value="Genomic_DNA"/>
</dbReference>
<protein>
    <submittedName>
        <fullName evidence="1">Uncharacterized protein</fullName>
    </submittedName>
</protein>
<name>A0A7V8SWG6_9BACT</name>
<reference evidence="1" key="1">
    <citation type="submission" date="2020-06" db="EMBL/GenBank/DDBJ databases">
        <title>Legume-microbial interactions unlock mineral nutrients during tropical forest succession.</title>
        <authorList>
            <person name="Epihov D.Z."/>
        </authorList>
    </citation>
    <scope>NUCLEOTIDE SEQUENCE [LARGE SCALE GENOMIC DNA]</scope>
    <source>
        <strain evidence="1">Pan2503</strain>
    </source>
</reference>
<dbReference type="AlphaFoldDB" id="A0A7V8SWG6"/>
<evidence type="ECO:0000313" key="2">
    <source>
        <dbReference type="Proteomes" id="UP000567293"/>
    </source>
</evidence>
<proteinExistence type="predicted"/>
<gene>
    <name evidence="1" type="ORF">HRJ53_07800</name>
</gene>
<dbReference type="Proteomes" id="UP000567293">
    <property type="component" value="Unassembled WGS sequence"/>
</dbReference>